<dbReference type="SUPFAM" id="SSF52540">
    <property type="entry name" value="P-loop containing nucleoside triphosphate hydrolases"/>
    <property type="match status" value="1"/>
</dbReference>
<dbReference type="InterPro" id="IPR027417">
    <property type="entry name" value="P-loop_NTPase"/>
</dbReference>
<feature type="domain" description="ABC transporter" evidence="1">
    <location>
        <begin position="5"/>
        <end position="129"/>
    </location>
</feature>
<dbReference type="InterPro" id="IPR051309">
    <property type="entry name" value="ABCF_ATPase"/>
</dbReference>
<accession>A0A9D2RCX1</accession>
<dbReference type="PANTHER" id="PTHR42855:SF2">
    <property type="entry name" value="DRUG RESISTANCE ABC TRANSPORTER,ATP-BINDING PROTEIN"/>
    <property type="match status" value="1"/>
</dbReference>
<reference evidence="2" key="2">
    <citation type="submission" date="2021-04" db="EMBL/GenBank/DDBJ databases">
        <authorList>
            <person name="Gilroy R."/>
        </authorList>
    </citation>
    <scope>NUCLEOTIDE SEQUENCE</scope>
    <source>
        <strain evidence="2">ChiBcec15-3976</strain>
    </source>
</reference>
<keyword evidence="2" id="KW-0067">ATP-binding</keyword>
<protein>
    <submittedName>
        <fullName evidence="2">ATP-binding cassette domain-containing protein</fullName>
    </submittedName>
</protein>
<dbReference type="Proteomes" id="UP000823909">
    <property type="component" value="Unassembled WGS sequence"/>
</dbReference>
<feature type="non-terminal residue" evidence="2">
    <location>
        <position position="1"/>
    </location>
</feature>
<gene>
    <name evidence="2" type="ORF">H9910_07560</name>
</gene>
<organism evidence="2 3">
    <name type="scientific">Candidatus Mediterraneibacter quadrami</name>
    <dbReference type="NCBI Taxonomy" id="2838684"/>
    <lineage>
        <taxon>Bacteria</taxon>
        <taxon>Bacillati</taxon>
        <taxon>Bacillota</taxon>
        <taxon>Clostridia</taxon>
        <taxon>Lachnospirales</taxon>
        <taxon>Lachnospiraceae</taxon>
        <taxon>Mediterraneibacter</taxon>
    </lineage>
</organism>
<proteinExistence type="predicted"/>
<dbReference type="Gene3D" id="3.40.50.300">
    <property type="entry name" value="P-loop containing nucleotide triphosphate hydrolases"/>
    <property type="match status" value="1"/>
</dbReference>
<dbReference type="PANTHER" id="PTHR42855">
    <property type="entry name" value="ABC TRANSPORTER ATP-BINDING SUBUNIT"/>
    <property type="match status" value="1"/>
</dbReference>
<sequence>PLFAPVRFALHGGDRLALTGPNGCGKSSILRLAAGAPVPHTGQLVLASGLTLSIVPQSAAGLRGTVQRYAEDCAVDLTRLLTILRKFGLERVQFEKPVESWSEGQRKKLLLARSLCQSAHLYLWDEPLNYIDLYARMQVEQLILESRPTLLFVEHDRAFCQAVSTGTVALQSTGTVALQPPCAGDGETVY</sequence>
<evidence type="ECO:0000259" key="1">
    <source>
        <dbReference type="Pfam" id="PF00005"/>
    </source>
</evidence>
<dbReference type="GO" id="GO:0016887">
    <property type="term" value="F:ATP hydrolysis activity"/>
    <property type="evidence" value="ECO:0007669"/>
    <property type="project" value="InterPro"/>
</dbReference>
<dbReference type="InterPro" id="IPR003439">
    <property type="entry name" value="ABC_transporter-like_ATP-bd"/>
</dbReference>
<name>A0A9D2RCX1_9FIRM</name>
<evidence type="ECO:0000313" key="3">
    <source>
        <dbReference type="Proteomes" id="UP000823909"/>
    </source>
</evidence>
<keyword evidence="2" id="KW-0547">Nucleotide-binding</keyword>
<dbReference type="GO" id="GO:0005524">
    <property type="term" value="F:ATP binding"/>
    <property type="evidence" value="ECO:0007669"/>
    <property type="project" value="UniProtKB-KW"/>
</dbReference>
<dbReference type="CDD" id="cd03221">
    <property type="entry name" value="ABCF_EF-3"/>
    <property type="match status" value="1"/>
</dbReference>
<evidence type="ECO:0000313" key="2">
    <source>
        <dbReference type="EMBL" id="HJD42849.1"/>
    </source>
</evidence>
<comment type="caution">
    <text evidence="2">The sequence shown here is derived from an EMBL/GenBank/DDBJ whole genome shotgun (WGS) entry which is preliminary data.</text>
</comment>
<dbReference type="EMBL" id="DWUU01000044">
    <property type="protein sequence ID" value="HJD42849.1"/>
    <property type="molecule type" value="Genomic_DNA"/>
</dbReference>
<dbReference type="Pfam" id="PF00005">
    <property type="entry name" value="ABC_tran"/>
    <property type="match status" value="1"/>
</dbReference>
<reference evidence="2" key="1">
    <citation type="journal article" date="2021" name="PeerJ">
        <title>Extensive microbial diversity within the chicken gut microbiome revealed by metagenomics and culture.</title>
        <authorList>
            <person name="Gilroy R."/>
            <person name="Ravi A."/>
            <person name="Getino M."/>
            <person name="Pursley I."/>
            <person name="Horton D.L."/>
            <person name="Alikhan N.F."/>
            <person name="Baker D."/>
            <person name="Gharbi K."/>
            <person name="Hall N."/>
            <person name="Watson M."/>
            <person name="Adriaenssens E.M."/>
            <person name="Foster-Nyarko E."/>
            <person name="Jarju S."/>
            <person name="Secka A."/>
            <person name="Antonio M."/>
            <person name="Oren A."/>
            <person name="Chaudhuri R.R."/>
            <person name="La Ragione R."/>
            <person name="Hildebrand F."/>
            <person name="Pallen M.J."/>
        </authorList>
    </citation>
    <scope>NUCLEOTIDE SEQUENCE</scope>
    <source>
        <strain evidence="2">ChiBcec15-3976</strain>
    </source>
</reference>
<dbReference type="AlphaFoldDB" id="A0A9D2RCX1"/>